<gene>
    <name evidence="1" type="ORF">IAC10_05230</name>
</gene>
<name>A0A9D1JMG7_9BACT</name>
<reference evidence="1" key="2">
    <citation type="journal article" date="2021" name="PeerJ">
        <title>Extensive microbial diversity within the chicken gut microbiome revealed by metagenomics and culture.</title>
        <authorList>
            <person name="Gilroy R."/>
            <person name="Ravi A."/>
            <person name="Getino M."/>
            <person name="Pursley I."/>
            <person name="Horton D.L."/>
            <person name="Alikhan N.F."/>
            <person name="Baker D."/>
            <person name="Gharbi K."/>
            <person name="Hall N."/>
            <person name="Watson M."/>
            <person name="Adriaenssens E.M."/>
            <person name="Foster-Nyarko E."/>
            <person name="Jarju S."/>
            <person name="Secka A."/>
            <person name="Antonio M."/>
            <person name="Oren A."/>
            <person name="Chaudhuri R.R."/>
            <person name="La Ragione R."/>
            <person name="Hildebrand F."/>
            <person name="Pallen M.J."/>
        </authorList>
    </citation>
    <scope>NUCLEOTIDE SEQUENCE</scope>
    <source>
        <strain evidence="1">6276</strain>
    </source>
</reference>
<organism evidence="1 2">
    <name type="scientific">Candidatus Scatousia excrementigallinarum</name>
    <dbReference type="NCBI Taxonomy" id="2840935"/>
    <lineage>
        <taxon>Bacteria</taxon>
        <taxon>Candidatus Scatousia</taxon>
    </lineage>
</organism>
<accession>A0A9D1JMG7</accession>
<reference evidence="1" key="1">
    <citation type="submission" date="2020-10" db="EMBL/GenBank/DDBJ databases">
        <authorList>
            <person name="Gilroy R."/>
        </authorList>
    </citation>
    <scope>NUCLEOTIDE SEQUENCE</scope>
    <source>
        <strain evidence="1">6276</strain>
    </source>
</reference>
<sequence>MILPVKNSINNNSFCGKTHILPRHSRQTLESILSGYKQLRSSLDTLPQNELKKYNIELSRSIQIKNPDSTASITFKEPYGAIITRTEAQGKSESYSFKNFEFCETSEKTVFNEELLQNLLSRIDEHICRLRQGLSVFKAGALQTETTLQLEKIPEINNKINNILKAKTRYASDKLKDGFENYYRLSGQSVLVFKDKDLKISCAELINKQHGKFLRLIVWDKNNEIKDAFLIHGNKLVKNYNPKFYSVIPDNLLYYNRQEIPDKEKILNTYLESYSTNQAKFLTFITSAQRQGKLSSEIFKQLINLKKLYDETNMLFSKIPVRKQAEAKKTFSFFDKTSCRGRLRFNKVTTDGDSISYYPVLERIYPECIRLEITDRDKHITNAFLIHKNEYIVKNYTPEFQSQIPKKMEYMNEAQIQEALPVLEFYLPVLYKNMILFKTFVEMYCKKLHIL</sequence>
<comment type="caution">
    <text evidence="1">The sequence shown here is derived from an EMBL/GenBank/DDBJ whole genome shotgun (WGS) entry which is preliminary data.</text>
</comment>
<dbReference type="Proteomes" id="UP000823928">
    <property type="component" value="Unassembled WGS sequence"/>
</dbReference>
<dbReference type="EMBL" id="DVIU01000111">
    <property type="protein sequence ID" value="HIS36017.1"/>
    <property type="molecule type" value="Genomic_DNA"/>
</dbReference>
<protein>
    <submittedName>
        <fullName evidence="1">Uncharacterized protein</fullName>
    </submittedName>
</protein>
<evidence type="ECO:0000313" key="2">
    <source>
        <dbReference type="Proteomes" id="UP000823928"/>
    </source>
</evidence>
<dbReference type="AlphaFoldDB" id="A0A9D1JMG7"/>
<proteinExistence type="predicted"/>
<evidence type="ECO:0000313" key="1">
    <source>
        <dbReference type="EMBL" id="HIS36017.1"/>
    </source>
</evidence>